<dbReference type="AlphaFoldDB" id="A0A1Y2HG92"/>
<keyword evidence="2" id="KW-1185">Reference proteome</keyword>
<dbReference type="Proteomes" id="UP000193411">
    <property type="component" value="Unassembled WGS sequence"/>
</dbReference>
<dbReference type="EMBL" id="MCFL01000035">
    <property type="protein sequence ID" value="ORZ33555.1"/>
    <property type="molecule type" value="Genomic_DNA"/>
</dbReference>
<evidence type="ECO:0000313" key="2">
    <source>
        <dbReference type="Proteomes" id="UP000193411"/>
    </source>
</evidence>
<accession>A0A1Y2HG92</accession>
<gene>
    <name evidence="1" type="ORF">BCR44DRAFT_1438204</name>
</gene>
<comment type="caution">
    <text evidence="1">The sequence shown here is derived from an EMBL/GenBank/DDBJ whole genome shotgun (WGS) entry which is preliminary data.</text>
</comment>
<protein>
    <submittedName>
        <fullName evidence="1">Uncharacterized protein</fullName>
    </submittedName>
</protein>
<reference evidence="1 2" key="1">
    <citation type="submission" date="2016-07" db="EMBL/GenBank/DDBJ databases">
        <title>Pervasive Adenine N6-methylation of Active Genes in Fungi.</title>
        <authorList>
            <consortium name="DOE Joint Genome Institute"/>
            <person name="Mondo S.J."/>
            <person name="Dannebaum R.O."/>
            <person name="Kuo R.C."/>
            <person name="Labutti K."/>
            <person name="Haridas S."/>
            <person name="Kuo A."/>
            <person name="Salamov A."/>
            <person name="Ahrendt S.R."/>
            <person name="Lipzen A."/>
            <person name="Sullivan W."/>
            <person name="Andreopoulos W.B."/>
            <person name="Clum A."/>
            <person name="Lindquist E."/>
            <person name="Daum C."/>
            <person name="Ramamoorthy G.K."/>
            <person name="Gryganskyi A."/>
            <person name="Culley D."/>
            <person name="Magnuson J.K."/>
            <person name="James T.Y."/>
            <person name="O'Malley M.A."/>
            <person name="Stajich J.E."/>
            <person name="Spatafora J.W."/>
            <person name="Visel A."/>
            <person name="Grigoriev I.V."/>
        </authorList>
    </citation>
    <scope>NUCLEOTIDE SEQUENCE [LARGE SCALE GENOMIC DNA]</scope>
    <source>
        <strain evidence="1 2">PL171</strain>
    </source>
</reference>
<organism evidence="1 2">
    <name type="scientific">Catenaria anguillulae PL171</name>
    <dbReference type="NCBI Taxonomy" id="765915"/>
    <lineage>
        <taxon>Eukaryota</taxon>
        <taxon>Fungi</taxon>
        <taxon>Fungi incertae sedis</taxon>
        <taxon>Blastocladiomycota</taxon>
        <taxon>Blastocladiomycetes</taxon>
        <taxon>Blastocladiales</taxon>
        <taxon>Catenariaceae</taxon>
        <taxon>Catenaria</taxon>
    </lineage>
</organism>
<evidence type="ECO:0000313" key="1">
    <source>
        <dbReference type="EMBL" id="ORZ33555.1"/>
    </source>
</evidence>
<sequence>MSISFGRNTGQPWERSWPCLHMTDCHDNIYYLNPGPRSRAFPEVPRSQLHLPDKFLSLRFALKPTMKRPRPAAAVENGSPSRRRCLLDRCRPRGLDPRYRYVVDGGCETVWMRRSVSGRVGTDAANSIGLTSVGHGRGTPLASPLAHHGYCCRPMY</sequence>
<proteinExistence type="predicted"/>
<name>A0A1Y2HG92_9FUNG</name>